<dbReference type="PANTHER" id="PTHR38731:SF1">
    <property type="entry name" value="FECR PROTEIN DOMAIN-CONTAINING PROTEIN"/>
    <property type="match status" value="1"/>
</dbReference>
<comment type="caution">
    <text evidence="4">The sequence shown here is derived from an EMBL/GenBank/DDBJ whole genome shotgun (WGS) entry which is preliminary data.</text>
</comment>
<dbReference type="InterPro" id="IPR018392">
    <property type="entry name" value="LysM"/>
</dbReference>
<dbReference type="PIRSF" id="PIRSF029644">
    <property type="entry name" value="UCP029644"/>
    <property type="match status" value="1"/>
</dbReference>
<feature type="region of interest" description="Disordered" evidence="1">
    <location>
        <begin position="411"/>
        <end position="443"/>
    </location>
</feature>
<accession>A0ABV0FY03</accession>
<dbReference type="RefSeq" id="WP_347703629.1">
    <property type="nucleotide sequence ID" value="NZ_JBDPZD010000001.1"/>
</dbReference>
<organism evidence="4 5">
    <name type="scientific">Roseateles paludis</name>
    <dbReference type="NCBI Taxonomy" id="3145238"/>
    <lineage>
        <taxon>Bacteria</taxon>
        <taxon>Pseudomonadati</taxon>
        <taxon>Pseudomonadota</taxon>
        <taxon>Betaproteobacteria</taxon>
        <taxon>Burkholderiales</taxon>
        <taxon>Sphaerotilaceae</taxon>
        <taxon>Roseateles</taxon>
    </lineage>
</organism>
<gene>
    <name evidence="4" type="ORF">ABDJ85_04960</name>
</gene>
<dbReference type="Gene3D" id="3.10.350.10">
    <property type="entry name" value="LysM domain"/>
    <property type="match status" value="1"/>
</dbReference>
<dbReference type="InterPro" id="IPR036116">
    <property type="entry name" value="FN3_sf"/>
</dbReference>
<evidence type="ECO:0000259" key="2">
    <source>
        <dbReference type="Pfam" id="PF01476"/>
    </source>
</evidence>
<feature type="domain" description="LysM" evidence="2">
    <location>
        <begin position="23"/>
        <end position="69"/>
    </location>
</feature>
<dbReference type="InterPro" id="IPR016930">
    <property type="entry name" value="UCP029644"/>
</dbReference>
<evidence type="ECO:0000313" key="4">
    <source>
        <dbReference type="EMBL" id="MEO3690809.1"/>
    </source>
</evidence>
<dbReference type="PANTHER" id="PTHR38731">
    <property type="entry name" value="LIPL45-RELATED LIPOPROTEIN-RELATED"/>
    <property type="match status" value="1"/>
</dbReference>
<dbReference type="InterPro" id="IPR006860">
    <property type="entry name" value="FecR"/>
</dbReference>
<dbReference type="Pfam" id="PF04773">
    <property type="entry name" value="FecR"/>
    <property type="match status" value="1"/>
</dbReference>
<dbReference type="EMBL" id="JBDPZD010000001">
    <property type="protein sequence ID" value="MEO3690809.1"/>
    <property type="molecule type" value="Genomic_DNA"/>
</dbReference>
<sequence>MPAGAAPKAADAKATAQDADWLYTIQRRDTLYDLALAWLEAPRTWQDLQRLNRVADPLRLPPGGKLRMPVAWLKREAAVADVMFVKGTVTLRRGAEPEQPLAVGVQLRSSDVLRTGEQASVSVRFADGSRLLVPPKSEVQLESLLVLGRAALPAVVLRVQQGGAENQVVPNPQRPPKYEVRTPKLNLGVRGTEFRVQVDGDRQWVAVDAGRVRAAGEAVDLAPGEGLVAAQGALQRARLLPAPDVAAVPRVVERLPLRLTWAPGTHSAWRAQIFARQDFNRLLLDARVKQAEVVWPRDQALPDGDYTLRLRAIDASGLEGAAADVDFSLQARPEPPFIRLPAPDAVVYGSGLELGWTLNAEAPRVRLQIARDAAFKDLVQQPPPIAGASQTVSLPPGTYHWRIASVTAAGSGERAGPFGDAQRFELREPPPAPPPATPAINGNQLDLRWPAVAGVTSYELEWANNAAFEGAQSHRTDKPELSLPKPAPGRYYLRARSRNADGIASPWGQTQLIDQPEEPLRWPWLILVPVVLHVLL</sequence>
<reference evidence="4 5" key="1">
    <citation type="submission" date="2024-05" db="EMBL/GenBank/DDBJ databases">
        <title>Roseateles sp. DJS-2-20 16S ribosomal RNA gene Genome sequencing and assembly.</title>
        <authorList>
            <person name="Woo H."/>
        </authorList>
    </citation>
    <scope>NUCLEOTIDE SEQUENCE [LARGE SCALE GENOMIC DNA]</scope>
    <source>
        <strain evidence="4 5">DJS-2-20</strain>
    </source>
</reference>
<dbReference type="SUPFAM" id="SSF49265">
    <property type="entry name" value="Fibronectin type III"/>
    <property type="match status" value="1"/>
</dbReference>
<dbReference type="Gene3D" id="2.60.120.1440">
    <property type="match status" value="1"/>
</dbReference>
<dbReference type="Gene3D" id="2.60.40.10">
    <property type="entry name" value="Immunoglobulins"/>
    <property type="match status" value="2"/>
</dbReference>
<protein>
    <submittedName>
        <fullName evidence="4">FecR domain-containing protein</fullName>
    </submittedName>
</protein>
<evidence type="ECO:0000313" key="5">
    <source>
        <dbReference type="Proteomes" id="UP001495147"/>
    </source>
</evidence>
<dbReference type="Pfam" id="PF01476">
    <property type="entry name" value="LysM"/>
    <property type="match status" value="1"/>
</dbReference>
<proteinExistence type="predicted"/>
<feature type="domain" description="FecR protein" evidence="3">
    <location>
        <begin position="111"/>
        <end position="213"/>
    </location>
</feature>
<dbReference type="Proteomes" id="UP001495147">
    <property type="component" value="Unassembled WGS sequence"/>
</dbReference>
<evidence type="ECO:0000256" key="1">
    <source>
        <dbReference type="SAM" id="MobiDB-lite"/>
    </source>
</evidence>
<evidence type="ECO:0000259" key="3">
    <source>
        <dbReference type="Pfam" id="PF04773"/>
    </source>
</evidence>
<dbReference type="InterPro" id="IPR013783">
    <property type="entry name" value="Ig-like_fold"/>
</dbReference>
<dbReference type="InterPro" id="IPR036779">
    <property type="entry name" value="LysM_dom_sf"/>
</dbReference>
<keyword evidence="5" id="KW-1185">Reference proteome</keyword>
<dbReference type="CDD" id="cd00118">
    <property type="entry name" value="LysM"/>
    <property type="match status" value="1"/>
</dbReference>
<name>A0ABV0FY03_9BURK</name>